<dbReference type="PANTHER" id="PTHR10851:SF0">
    <property type="entry name" value="PYRIDOXINE-5'-PHOSPHATE OXIDASE"/>
    <property type="match status" value="1"/>
</dbReference>
<dbReference type="EMBL" id="BMVC01000003">
    <property type="protein sequence ID" value="GHC85552.1"/>
    <property type="molecule type" value="Genomic_DNA"/>
</dbReference>
<dbReference type="PANTHER" id="PTHR10851">
    <property type="entry name" value="PYRIDOXINE-5-PHOSPHATE OXIDASE"/>
    <property type="match status" value="1"/>
</dbReference>
<dbReference type="InterPro" id="IPR000659">
    <property type="entry name" value="Pyridox_Oxase"/>
</dbReference>
<evidence type="ECO:0000256" key="2">
    <source>
        <dbReference type="ARBA" id="ARBA00022630"/>
    </source>
</evidence>
<evidence type="ECO:0000256" key="5">
    <source>
        <dbReference type="PIRSR" id="PIRSR000190-2"/>
    </source>
</evidence>
<evidence type="ECO:0000313" key="9">
    <source>
        <dbReference type="Proteomes" id="UP000638353"/>
    </source>
</evidence>
<dbReference type="InterPro" id="IPR053451">
    <property type="entry name" value="Phenazine_biosynth_oxidase"/>
</dbReference>
<dbReference type="InterPro" id="IPR012349">
    <property type="entry name" value="Split_barrel_FMN-bd"/>
</dbReference>
<dbReference type="Pfam" id="PF01243">
    <property type="entry name" value="PNPOx_N"/>
    <property type="match status" value="1"/>
</dbReference>
<reference evidence="8" key="2">
    <citation type="submission" date="2020-09" db="EMBL/GenBank/DDBJ databases">
        <authorList>
            <person name="Sun Q."/>
            <person name="Ohkuma M."/>
        </authorList>
    </citation>
    <scope>NUCLEOTIDE SEQUENCE</scope>
    <source>
        <strain evidence="8">JCM 4637</strain>
    </source>
</reference>
<sequence length="211" mass="23357">MSSTRSETLTGTVDIRFPEYDAPPPGPAGIFREWWDTAARLGVREPKALALATVDGRGHPSTRIVAVNEVTDEGLVFATHLNSQKGRELAGNPWASGLLYWRETSQQISVSGSVEIIGPEVADAKWLERPLFTHAASVTSRQSEELLDMAAFQAEVARLADAGPLPRPETYVACLLRFDAVEFWANGENRVHQRLRYDRNGDGYAVRRLQP</sequence>
<organism evidence="8 9">
    <name type="scientific">Streptomyces finlayi</name>
    <dbReference type="NCBI Taxonomy" id="67296"/>
    <lineage>
        <taxon>Bacteria</taxon>
        <taxon>Bacillati</taxon>
        <taxon>Actinomycetota</taxon>
        <taxon>Actinomycetes</taxon>
        <taxon>Kitasatosporales</taxon>
        <taxon>Streptomycetaceae</taxon>
        <taxon>Streptomyces</taxon>
    </lineage>
</organism>
<comment type="caution">
    <text evidence="8">The sequence shown here is derived from an EMBL/GenBank/DDBJ whole genome shotgun (WGS) entry which is preliminary data.</text>
</comment>
<keyword evidence="4" id="KW-0560">Oxidoreductase</keyword>
<feature type="binding site" evidence="5">
    <location>
        <position position="107"/>
    </location>
    <ligand>
        <name>FMN</name>
        <dbReference type="ChEBI" id="CHEBI:58210"/>
    </ligand>
</feature>
<dbReference type="Gene3D" id="2.30.110.10">
    <property type="entry name" value="Electron Transport, Fmn-binding Protein, Chain A"/>
    <property type="match status" value="1"/>
</dbReference>
<proteinExistence type="inferred from homology"/>
<dbReference type="Pfam" id="PF10590">
    <property type="entry name" value="PNP_phzG_C"/>
    <property type="match status" value="1"/>
</dbReference>
<dbReference type="NCBIfam" id="NF004231">
    <property type="entry name" value="PRK05679.1"/>
    <property type="match status" value="1"/>
</dbReference>
<feature type="domain" description="Pyridoxamine 5'-phosphate oxidase N-terminal" evidence="6">
    <location>
        <begin position="40"/>
        <end position="159"/>
    </location>
</feature>
<feature type="binding site" evidence="5">
    <location>
        <position position="184"/>
    </location>
    <ligand>
        <name>FMN</name>
        <dbReference type="ChEBI" id="CHEBI:58210"/>
    </ligand>
</feature>
<dbReference type="PIRSF" id="PIRSF000190">
    <property type="entry name" value="Pyd_amn-ph_oxd"/>
    <property type="match status" value="1"/>
</dbReference>
<evidence type="ECO:0000256" key="4">
    <source>
        <dbReference type="ARBA" id="ARBA00023002"/>
    </source>
</evidence>
<feature type="binding site" evidence="5">
    <location>
        <position position="194"/>
    </location>
    <ligand>
        <name>FMN</name>
        <dbReference type="ChEBI" id="CHEBI:58210"/>
    </ligand>
</feature>
<feature type="binding site" evidence="5">
    <location>
        <begin position="142"/>
        <end position="143"/>
    </location>
    <ligand>
        <name>FMN</name>
        <dbReference type="ChEBI" id="CHEBI:58210"/>
    </ligand>
</feature>
<protein>
    <submittedName>
        <fullName evidence="8">Pyridoxamine 5'-phosphate oxidase</fullName>
    </submittedName>
</protein>
<evidence type="ECO:0000259" key="7">
    <source>
        <dbReference type="Pfam" id="PF10590"/>
    </source>
</evidence>
<dbReference type="InterPro" id="IPR011576">
    <property type="entry name" value="Pyridox_Oxase_N"/>
</dbReference>
<dbReference type="GO" id="GO:0008615">
    <property type="term" value="P:pyridoxine biosynthetic process"/>
    <property type="evidence" value="ECO:0007669"/>
    <property type="project" value="InterPro"/>
</dbReference>
<name>A0A918WUY6_9ACTN</name>
<feature type="domain" description="Pyridoxine 5'-phosphate oxidase dimerisation C-terminal" evidence="7">
    <location>
        <begin position="175"/>
        <end position="211"/>
    </location>
</feature>
<reference evidence="8" key="1">
    <citation type="journal article" date="2014" name="Int. J. Syst. Evol. Microbiol.">
        <title>Complete genome sequence of Corynebacterium casei LMG S-19264T (=DSM 44701T), isolated from a smear-ripened cheese.</title>
        <authorList>
            <consortium name="US DOE Joint Genome Institute (JGI-PGF)"/>
            <person name="Walter F."/>
            <person name="Albersmeier A."/>
            <person name="Kalinowski J."/>
            <person name="Ruckert C."/>
        </authorList>
    </citation>
    <scope>NUCLEOTIDE SEQUENCE</scope>
    <source>
        <strain evidence="8">JCM 4637</strain>
    </source>
</reference>
<dbReference type="Proteomes" id="UP000638353">
    <property type="component" value="Unassembled WGS sequence"/>
</dbReference>
<dbReference type="InterPro" id="IPR019576">
    <property type="entry name" value="Pyridoxamine_oxidase_dimer_C"/>
</dbReference>
<keyword evidence="3 5" id="KW-0288">FMN</keyword>
<evidence type="ECO:0000259" key="6">
    <source>
        <dbReference type="Pfam" id="PF01243"/>
    </source>
</evidence>
<gene>
    <name evidence="8" type="primary">phzG1</name>
    <name evidence="8" type="ORF">GCM10010334_15840</name>
</gene>
<evidence type="ECO:0000256" key="3">
    <source>
        <dbReference type="ARBA" id="ARBA00022643"/>
    </source>
</evidence>
<dbReference type="GO" id="GO:0004733">
    <property type="term" value="F:pyridoxamine phosphate oxidase activity"/>
    <property type="evidence" value="ECO:0007669"/>
    <property type="project" value="InterPro"/>
</dbReference>
<evidence type="ECO:0000313" key="8">
    <source>
        <dbReference type="EMBL" id="GHC85552.1"/>
    </source>
</evidence>
<evidence type="ECO:0000256" key="1">
    <source>
        <dbReference type="ARBA" id="ARBA00007301"/>
    </source>
</evidence>
<dbReference type="SUPFAM" id="SSF50475">
    <property type="entry name" value="FMN-binding split barrel"/>
    <property type="match status" value="1"/>
</dbReference>
<dbReference type="AlphaFoldDB" id="A0A918WUY6"/>
<comment type="similarity">
    <text evidence="1">Belongs to the pyridoxamine 5'-phosphate oxidase family.</text>
</comment>
<dbReference type="GO" id="GO:0010181">
    <property type="term" value="F:FMN binding"/>
    <property type="evidence" value="ECO:0007669"/>
    <property type="project" value="InterPro"/>
</dbReference>
<dbReference type="NCBIfam" id="NF038138">
    <property type="entry name" value="phena_PhzG"/>
    <property type="match status" value="1"/>
</dbReference>
<dbReference type="RefSeq" id="WP_189822787.1">
    <property type="nucleotide sequence ID" value="NZ_BMVC01000003.1"/>
</dbReference>
<keyword evidence="2" id="KW-0285">Flavoprotein</keyword>
<comment type="cofactor">
    <cofactor evidence="5">
        <name>FMN</name>
        <dbReference type="ChEBI" id="CHEBI:58210"/>
    </cofactor>
    <text evidence="5">Binds 1 FMN per subunit.</text>
</comment>
<feature type="binding site" evidence="5">
    <location>
        <position position="85"/>
    </location>
    <ligand>
        <name>FMN</name>
        <dbReference type="ChEBI" id="CHEBI:58210"/>
    </ligand>
</feature>
<accession>A0A918WUY6</accession>